<name>A0A2Z5JLM0_STRAR</name>
<protein>
    <submittedName>
        <fullName evidence="2">Uncharacterized protein</fullName>
    </submittedName>
</protein>
<sequence length="61" mass="6687">MASETESPGVRETKNSTASAASRPQQVAAVTRPAHPRCQQHWNDRAAYRIVQEALTNGRTP</sequence>
<evidence type="ECO:0000313" key="3">
    <source>
        <dbReference type="Proteomes" id="UP000252698"/>
    </source>
</evidence>
<proteinExistence type="predicted"/>
<gene>
    <name evidence="2" type="ORF">C5746_34050</name>
</gene>
<feature type="region of interest" description="Disordered" evidence="1">
    <location>
        <begin position="1"/>
        <end position="43"/>
    </location>
</feature>
<feature type="compositionally biased region" description="Polar residues" evidence="1">
    <location>
        <begin position="15"/>
        <end position="25"/>
    </location>
</feature>
<organism evidence="2 3">
    <name type="scientific">Streptomyces atratus</name>
    <dbReference type="NCBI Taxonomy" id="1893"/>
    <lineage>
        <taxon>Bacteria</taxon>
        <taxon>Bacillati</taxon>
        <taxon>Actinomycetota</taxon>
        <taxon>Actinomycetes</taxon>
        <taxon>Kitasatosporales</taxon>
        <taxon>Streptomycetaceae</taxon>
        <taxon>Streptomyces</taxon>
    </lineage>
</organism>
<evidence type="ECO:0000256" key="1">
    <source>
        <dbReference type="SAM" id="MobiDB-lite"/>
    </source>
</evidence>
<dbReference type="KEGG" id="sata:C5746_34050"/>
<dbReference type="EMBL" id="CP027306">
    <property type="protein sequence ID" value="AXE81149.1"/>
    <property type="molecule type" value="Genomic_DNA"/>
</dbReference>
<evidence type="ECO:0000313" key="2">
    <source>
        <dbReference type="EMBL" id="AXE81149.1"/>
    </source>
</evidence>
<accession>A0A2Z5JLM0</accession>
<dbReference type="AlphaFoldDB" id="A0A2Z5JLM0"/>
<reference evidence="2 3" key="1">
    <citation type="journal article" date="2018" name="Front. Microbiol.">
        <title>Genome Sequencing of Streptomyces atratus SCSIOZH16 and Activation Production of Nocardamine via Metabolic Engineering.</title>
        <authorList>
            <person name="Li Y."/>
            <person name="Zhang C."/>
            <person name="Liu C."/>
            <person name="Ju J."/>
            <person name="Ma J."/>
        </authorList>
    </citation>
    <scope>NUCLEOTIDE SEQUENCE [LARGE SCALE GENOMIC DNA]</scope>
    <source>
        <strain evidence="2 3">SCSIO_ZH16</strain>
    </source>
</reference>
<dbReference type="Proteomes" id="UP000252698">
    <property type="component" value="Chromosome"/>
</dbReference>